<dbReference type="EMBL" id="BLLF01002307">
    <property type="protein sequence ID" value="GFH23586.1"/>
    <property type="molecule type" value="Genomic_DNA"/>
</dbReference>
<gene>
    <name evidence="1" type="ORF">HaLaN_21217</name>
</gene>
<sequence length="218" mass="23253">MLLAGCWRAGLVQVPRWSWLGESSVVVADPACPASGPSVSCLVRAMAQMQRLAGQAVGCREEQAAAMRDWVLAMDLGPLDPLAAEHVTGAKRRQEQLRPEDTPNPLLPRFYTLVAERALRVAELSAAGAAAPAYEEELAAVTPADKDELVQAVLEPRPQPFMSSKAARLRGLFPTHDLTQSTVAAAAEQHVAAGSRGNLEPRRMVEDEIPGDAAVTAT</sequence>
<proteinExistence type="predicted"/>
<dbReference type="Gene3D" id="1.10.1600.10">
    <property type="match status" value="1"/>
</dbReference>
<organism evidence="1 2">
    <name type="scientific">Haematococcus lacustris</name>
    <name type="common">Green alga</name>
    <name type="synonym">Haematococcus pluvialis</name>
    <dbReference type="NCBI Taxonomy" id="44745"/>
    <lineage>
        <taxon>Eukaryota</taxon>
        <taxon>Viridiplantae</taxon>
        <taxon>Chlorophyta</taxon>
        <taxon>core chlorophytes</taxon>
        <taxon>Chlorophyceae</taxon>
        <taxon>CS clade</taxon>
        <taxon>Chlamydomonadales</taxon>
        <taxon>Haematococcaceae</taxon>
        <taxon>Haematococcus</taxon>
    </lineage>
</organism>
<dbReference type="AlphaFoldDB" id="A0A699ZXW9"/>
<comment type="caution">
    <text evidence="1">The sequence shown here is derived from an EMBL/GenBank/DDBJ whole genome shotgun (WGS) entry which is preliminary data.</text>
</comment>
<dbReference type="Proteomes" id="UP000485058">
    <property type="component" value="Unassembled WGS sequence"/>
</dbReference>
<accession>A0A699ZXW9</accession>
<evidence type="ECO:0000313" key="2">
    <source>
        <dbReference type="Proteomes" id="UP000485058"/>
    </source>
</evidence>
<keyword evidence="2" id="KW-1185">Reference proteome</keyword>
<evidence type="ECO:0000313" key="1">
    <source>
        <dbReference type="EMBL" id="GFH23586.1"/>
    </source>
</evidence>
<name>A0A699ZXW9_HAELA</name>
<reference evidence="1 2" key="1">
    <citation type="submission" date="2020-02" db="EMBL/GenBank/DDBJ databases">
        <title>Draft genome sequence of Haematococcus lacustris strain NIES-144.</title>
        <authorList>
            <person name="Morimoto D."/>
            <person name="Nakagawa S."/>
            <person name="Yoshida T."/>
            <person name="Sawayama S."/>
        </authorList>
    </citation>
    <scope>NUCLEOTIDE SEQUENCE [LARGE SCALE GENOMIC DNA]</scope>
    <source>
        <strain evidence="1 2">NIES-144</strain>
    </source>
</reference>
<protein>
    <submittedName>
        <fullName evidence="1">Uncharacterized protein</fullName>
    </submittedName>
</protein>